<evidence type="ECO:0000313" key="5">
    <source>
        <dbReference type="Proteomes" id="UP000606194"/>
    </source>
</evidence>
<keyword evidence="5" id="KW-1185">Reference proteome</keyword>
<evidence type="ECO:0000256" key="2">
    <source>
        <dbReference type="SAM" id="Phobius"/>
    </source>
</evidence>
<feature type="compositionally biased region" description="Low complexity" evidence="1">
    <location>
        <begin position="40"/>
        <end position="59"/>
    </location>
</feature>
<reference evidence="4" key="2">
    <citation type="submission" date="2020-09" db="EMBL/GenBank/DDBJ databases">
        <authorList>
            <person name="Sun Q."/>
            <person name="Ohkuma M."/>
        </authorList>
    </citation>
    <scope>NUCLEOTIDE SEQUENCE</scope>
    <source>
        <strain evidence="4">JCM 4386</strain>
    </source>
</reference>
<sequence length="138" mass="13939">MLTATAAGTLLGALWFVPSANASQDAPVRTETTTQVTTQARAASTTTTGATRASRATVGEESALTVVRAESDTATGTAAEAAVDTAADTAADATTDDGPRLADTGSFDTTPYVVGGTTLLALGAGFVFYSIRRERLGF</sequence>
<evidence type="ECO:0000313" key="4">
    <source>
        <dbReference type="EMBL" id="GGR99181.1"/>
    </source>
</evidence>
<feature type="chain" id="PRO_5037157730" description="Cell wall protein" evidence="3">
    <location>
        <begin position="23"/>
        <end position="138"/>
    </location>
</feature>
<keyword evidence="2" id="KW-0812">Transmembrane</keyword>
<evidence type="ECO:0000256" key="3">
    <source>
        <dbReference type="SAM" id="SignalP"/>
    </source>
</evidence>
<dbReference type="Proteomes" id="UP000606194">
    <property type="component" value="Unassembled WGS sequence"/>
</dbReference>
<keyword evidence="3" id="KW-0732">Signal</keyword>
<accession>A0A918FX51</accession>
<keyword evidence="2" id="KW-1133">Transmembrane helix</keyword>
<keyword evidence="2" id="KW-0472">Membrane</keyword>
<organism evidence="4 5">
    <name type="scientific">Streptomyces humidus</name>
    <dbReference type="NCBI Taxonomy" id="52259"/>
    <lineage>
        <taxon>Bacteria</taxon>
        <taxon>Bacillati</taxon>
        <taxon>Actinomycetota</taxon>
        <taxon>Actinomycetes</taxon>
        <taxon>Kitasatosporales</taxon>
        <taxon>Streptomycetaceae</taxon>
        <taxon>Streptomyces</taxon>
    </lineage>
</organism>
<gene>
    <name evidence="4" type="ORF">GCM10010269_42530</name>
</gene>
<evidence type="ECO:0008006" key="6">
    <source>
        <dbReference type="Google" id="ProtNLM"/>
    </source>
</evidence>
<dbReference type="NCBIfam" id="TIGR01167">
    <property type="entry name" value="LPXTG_anchor"/>
    <property type="match status" value="1"/>
</dbReference>
<dbReference type="AlphaFoldDB" id="A0A918FX51"/>
<feature type="signal peptide" evidence="3">
    <location>
        <begin position="1"/>
        <end position="22"/>
    </location>
</feature>
<feature type="region of interest" description="Disordered" evidence="1">
    <location>
        <begin position="40"/>
        <end position="61"/>
    </location>
</feature>
<dbReference type="EMBL" id="BMTL01000017">
    <property type="protein sequence ID" value="GGR99181.1"/>
    <property type="molecule type" value="Genomic_DNA"/>
</dbReference>
<feature type="transmembrane region" description="Helical" evidence="2">
    <location>
        <begin position="112"/>
        <end position="131"/>
    </location>
</feature>
<reference evidence="4" key="1">
    <citation type="journal article" date="2014" name="Int. J. Syst. Evol. Microbiol.">
        <title>Complete genome sequence of Corynebacterium casei LMG S-19264T (=DSM 44701T), isolated from a smear-ripened cheese.</title>
        <authorList>
            <consortium name="US DOE Joint Genome Institute (JGI-PGF)"/>
            <person name="Walter F."/>
            <person name="Albersmeier A."/>
            <person name="Kalinowski J."/>
            <person name="Ruckert C."/>
        </authorList>
    </citation>
    <scope>NUCLEOTIDE SEQUENCE</scope>
    <source>
        <strain evidence="4">JCM 4386</strain>
    </source>
</reference>
<protein>
    <recommendedName>
        <fullName evidence="6">Cell wall protein</fullName>
    </recommendedName>
</protein>
<name>A0A918FX51_9ACTN</name>
<comment type="caution">
    <text evidence="4">The sequence shown here is derived from an EMBL/GenBank/DDBJ whole genome shotgun (WGS) entry which is preliminary data.</text>
</comment>
<proteinExistence type="predicted"/>
<evidence type="ECO:0000256" key="1">
    <source>
        <dbReference type="SAM" id="MobiDB-lite"/>
    </source>
</evidence>